<feature type="compositionally biased region" description="Polar residues" evidence="1">
    <location>
        <begin position="83"/>
        <end position="94"/>
    </location>
</feature>
<dbReference type="Gene3D" id="3.40.50.720">
    <property type="entry name" value="NAD(P)-binding Rossmann-like Domain"/>
    <property type="match status" value="1"/>
</dbReference>
<reference evidence="4" key="1">
    <citation type="journal article" date="2023" name="Proc. Natl. Acad. Sci. U.S.A.">
        <title>Genomic and structural basis for evolution of tropane alkaloid biosynthesis.</title>
        <authorList>
            <person name="Wanga Y.-J."/>
            <person name="Taina T."/>
            <person name="Yua J.-Y."/>
            <person name="Lia J."/>
            <person name="Xua B."/>
            <person name="Chenc J."/>
            <person name="D'Auriad J.C."/>
            <person name="Huanga J.-P."/>
            <person name="Huanga S.-X."/>
        </authorList>
    </citation>
    <scope>NUCLEOTIDE SEQUENCE [LARGE SCALE GENOMIC DNA]</scope>
    <source>
        <strain evidence="4">cv. KIB-2019</strain>
    </source>
</reference>
<dbReference type="EMBL" id="JAJAGQ010000015">
    <property type="protein sequence ID" value="KAJ8541829.1"/>
    <property type="molecule type" value="Genomic_DNA"/>
</dbReference>
<dbReference type="Pfam" id="PF00107">
    <property type="entry name" value="ADH_zinc_N"/>
    <property type="match status" value="1"/>
</dbReference>
<dbReference type="InterPro" id="IPR045010">
    <property type="entry name" value="MDR_fam"/>
</dbReference>
<dbReference type="SUPFAM" id="SSF143456">
    <property type="entry name" value="VC0467-like"/>
    <property type="match status" value="1"/>
</dbReference>
<dbReference type="GO" id="GO:0032440">
    <property type="term" value="F:2-alkenal reductase [NAD(P)H] activity"/>
    <property type="evidence" value="ECO:0007669"/>
    <property type="project" value="TreeGrafter"/>
</dbReference>
<protein>
    <recommendedName>
        <fullName evidence="2">Alcohol dehydrogenase-like C-terminal domain-containing protein</fullName>
    </recommendedName>
</protein>
<gene>
    <name evidence="3" type="ORF">K7X08_002645</name>
</gene>
<name>A0A9Q1LR17_9SOLA</name>
<keyword evidence="4" id="KW-1185">Reference proteome</keyword>
<dbReference type="Pfam" id="PF02622">
    <property type="entry name" value="DUF179"/>
    <property type="match status" value="1"/>
</dbReference>
<evidence type="ECO:0000256" key="1">
    <source>
        <dbReference type="SAM" id="MobiDB-lite"/>
    </source>
</evidence>
<dbReference type="AlphaFoldDB" id="A0A9Q1LR17"/>
<organism evidence="3 4">
    <name type="scientific">Anisodus acutangulus</name>
    <dbReference type="NCBI Taxonomy" id="402998"/>
    <lineage>
        <taxon>Eukaryota</taxon>
        <taxon>Viridiplantae</taxon>
        <taxon>Streptophyta</taxon>
        <taxon>Embryophyta</taxon>
        <taxon>Tracheophyta</taxon>
        <taxon>Spermatophyta</taxon>
        <taxon>Magnoliopsida</taxon>
        <taxon>eudicotyledons</taxon>
        <taxon>Gunneridae</taxon>
        <taxon>Pentapetalae</taxon>
        <taxon>asterids</taxon>
        <taxon>lamiids</taxon>
        <taxon>Solanales</taxon>
        <taxon>Solanaceae</taxon>
        <taxon>Solanoideae</taxon>
        <taxon>Hyoscyameae</taxon>
        <taxon>Anisodus</taxon>
    </lineage>
</organism>
<feature type="domain" description="Alcohol dehydrogenase-like C-terminal" evidence="2">
    <location>
        <begin position="411"/>
        <end position="564"/>
    </location>
</feature>
<dbReference type="OrthoDB" id="272750at2759"/>
<feature type="compositionally biased region" description="Low complexity" evidence="1">
    <location>
        <begin position="61"/>
        <end position="70"/>
    </location>
</feature>
<proteinExistence type="predicted"/>
<dbReference type="PANTHER" id="PTHR43205">
    <property type="entry name" value="PROSTAGLANDIN REDUCTASE"/>
    <property type="match status" value="1"/>
</dbReference>
<dbReference type="Gene3D" id="3.40.1740.10">
    <property type="entry name" value="VC0467-like"/>
    <property type="match status" value="1"/>
</dbReference>
<dbReference type="InterPro" id="IPR036291">
    <property type="entry name" value="NAD(P)-bd_dom_sf"/>
</dbReference>
<evidence type="ECO:0000313" key="3">
    <source>
        <dbReference type="EMBL" id="KAJ8541829.1"/>
    </source>
</evidence>
<feature type="region of interest" description="Disordered" evidence="1">
    <location>
        <begin position="61"/>
        <end position="102"/>
    </location>
</feature>
<dbReference type="InterPro" id="IPR013149">
    <property type="entry name" value="ADH-like_C"/>
</dbReference>
<sequence>MDLWSVHVKNTNLLLREKPFVLKSVRVHNLKVFQIRVPKRHVFSGSGYHSLLVKAMGNKNSDNSNSSFSSGKGPEDENLKGRNPSSENDSSRNTGAHKSHQKPLDWREFRASLYIQELQAPNAVSDTHKQDGTSFGPKALPLKWAHPISAPENGCVLVATEKLDGVRTFERTVVLLLRSGTRHPQEGPFGVVINRPLGKKIKHMKPTNLDLATTFADCSLHFGGPLEASMFLLRSGAGSELPRFEEVVPGVCFGARNSLEEASALVNKGVLKPQDFRFFVGYAGWQLDQLREEIESGYWYVASCSANLIFAGSQTSPSESLWGEILQLMGGQYSEKMSAHKSKDIALLVSFKPGSVIIGLDGLFKIKYTDVPLSYYAGILGMPGLAAYIGFNNVCSAKEGDIVYVSSAAGGVGQLVGQFAKMKGCYVVGSASTDEKVNLLKSKLSFDDAFNYKEGNNFAGALKRYFPEGTDKCELYESETSLLCSSLRVLMFTLRTLNIGGNMLDEVLLHMNVYGRIAVSGMISQYNLKKPDGIRNLFCLISKRLRMEGFSELDFRHKVPEYIEYAIQLIREKKLVFVEDIADGLENSTSAFVGIYHGRNVGK</sequence>
<dbReference type="PANTHER" id="PTHR43205:SF73">
    <property type="entry name" value="2-ALKENAL REDUCTASE (NADP(+)-DEPENDENT)-LIKE"/>
    <property type="match status" value="1"/>
</dbReference>
<dbReference type="InterPro" id="IPR003774">
    <property type="entry name" value="AlgH-like"/>
</dbReference>
<evidence type="ECO:0000259" key="2">
    <source>
        <dbReference type="Pfam" id="PF00107"/>
    </source>
</evidence>
<evidence type="ECO:0000313" key="4">
    <source>
        <dbReference type="Proteomes" id="UP001152561"/>
    </source>
</evidence>
<dbReference type="Proteomes" id="UP001152561">
    <property type="component" value="Unassembled WGS sequence"/>
</dbReference>
<dbReference type="SUPFAM" id="SSF51735">
    <property type="entry name" value="NAD(P)-binding Rossmann-fold domains"/>
    <property type="match status" value="2"/>
</dbReference>
<comment type="caution">
    <text evidence="3">The sequence shown here is derived from an EMBL/GenBank/DDBJ whole genome shotgun (WGS) entry which is preliminary data.</text>
</comment>
<accession>A0A9Q1LR17</accession>